<keyword evidence="2" id="KW-0722">Serine protease inhibitor</keyword>
<keyword evidence="4" id="KW-0732">Signal</keyword>
<dbReference type="Pfam" id="PF00014">
    <property type="entry name" value="Kunitz_BPTI"/>
    <property type="match status" value="4"/>
</dbReference>
<proteinExistence type="evidence at transcript level"/>
<feature type="signal peptide" evidence="4">
    <location>
        <begin position="1"/>
        <end position="19"/>
    </location>
</feature>
<dbReference type="EMBL" id="GBBM01000210">
    <property type="protein sequence ID" value="JAC35208.1"/>
    <property type="molecule type" value="mRNA"/>
</dbReference>
<evidence type="ECO:0000256" key="2">
    <source>
        <dbReference type="ARBA" id="ARBA00022900"/>
    </source>
</evidence>
<feature type="domain" description="BPTI/Kunitz inhibitor" evidence="5">
    <location>
        <begin position="84"/>
        <end position="133"/>
    </location>
</feature>
<evidence type="ECO:0000313" key="6">
    <source>
        <dbReference type="EMBL" id="JAC35208.1"/>
    </source>
</evidence>
<dbReference type="GO" id="GO:0004867">
    <property type="term" value="F:serine-type endopeptidase inhibitor activity"/>
    <property type="evidence" value="ECO:0007669"/>
    <property type="project" value="UniProtKB-KW"/>
</dbReference>
<keyword evidence="1" id="KW-0646">Protease inhibitor</keyword>
<dbReference type="InterPro" id="IPR020901">
    <property type="entry name" value="Prtase_inh_Kunz-CS"/>
</dbReference>
<reference evidence="6" key="1">
    <citation type="submission" date="2014-03" db="EMBL/GenBank/DDBJ databases">
        <title>The sialotranscriptome of Amblyomma triste, Amblyomma parvum and Amblyomma cajennense ticks, uncovered by 454-based RNA-seq.</title>
        <authorList>
            <person name="Garcia G.R."/>
            <person name="Gardinassi L.G."/>
            <person name="Ribeiro J.M."/>
            <person name="Anatriello E."/>
            <person name="Ferreira B.R."/>
            <person name="Moreira H.N."/>
            <person name="Mafra C."/>
            <person name="Olegario M.M."/>
            <person name="Szabo P.J."/>
            <person name="Miranda-Santos I.K."/>
            <person name="Maruyama S.R."/>
        </authorList>
    </citation>
    <scope>NUCLEOTIDE SEQUENCE</scope>
    <source>
        <strain evidence="6">Mato Grasso do Sul</strain>
        <tissue evidence="6">Salivary glands</tissue>
    </source>
</reference>
<evidence type="ECO:0000256" key="4">
    <source>
        <dbReference type="SAM" id="SignalP"/>
    </source>
</evidence>
<dbReference type="PRINTS" id="PR00759">
    <property type="entry name" value="BASICPTASE"/>
</dbReference>
<dbReference type="InterPro" id="IPR036880">
    <property type="entry name" value="Kunitz_BPTI_sf"/>
</dbReference>
<dbReference type="CDD" id="cd00109">
    <property type="entry name" value="Kunitz-type"/>
    <property type="match status" value="3"/>
</dbReference>
<dbReference type="PANTHER" id="PTHR10083">
    <property type="entry name" value="KUNITZ-TYPE PROTEASE INHIBITOR-RELATED"/>
    <property type="match status" value="1"/>
</dbReference>
<evidence type="ECO:0000256" key="1">
    <source>
        <dbReference type="ARBA" id="ARBA00022690"/>
    </source>
</evidence>
<dbReference type="AlphaFoldDB" id="A0A023GP44"/>
<accession>A0A023GP44</accession>
<protein>
    <recommendedName>
        <fullName evidence="5">BPTI/Kunitz inhibitor domain-containing protein</fullName>
    </recommendedName>
</protein>
<dbReference type="InterPro" id="IPR002223">
    <property type="entry name" value="Kunitz_BPTI"/>
</dbReference>
<feature type="chain" id="PRO_5001518769" description="BPTI/Kunitz inhibitor domain-containing protein" evidence="4">
    <location>
        <begin position="20"/>
        <end position="324"/>
    </location>
</feature>
<sequence>MRPAVVILFLGLLAPSVLPQKSNPNNKCKYQPKLSSCHETKRGWFYNETTYRCERYPQGLCGRQKLLSFPTCKTQCRDPVLGICALPPPDNRCRSLMQAYRFNPDKARCELHHHCDKLNKNYFKTVEDCQETCGRFAQDPCILPKDEGRTCKAEPGENYWFDGKTCQRFNYSGCGGNGNNFVFEEECWQACGKMVKDNCTFPIYKGSPCKRGFEEKVFGFNHRTNRCERFHYSGCGGLPNRFKKASECWKACGNNSGSICVESGPKNRIGILKRYYYDITTDSCPWSWFGPKLFSKRKNKFETQELCKQTCQGDYVESDNSVLS</sequence>
<dbReference type="PROSITE" id="PS00280">
    <property type="entry name" value="BPTI_KUNITZ_1"/>
    <property type="match status" value="2"/>
</dbReference>
<dbReference type="Gene3D" id="4.10.410.10">
    <property type="entry name" value="Pancreatic trypsin inhibitor Kunitz domain"/>
    <property type="match status" value="4"/>
</dbReference>
<name>A0A023GP44_AMBTT</name>
<dbReference type="SMART" id="SM00131">
    <property type="entry name" value="KU"/>
    <property type="match status" value="4"/>
</dbReference>
<dbReference type="PANTHER" id="PTHR10083:SF374">
    <property type="entry name" value="BPTI_KUNITZ INHIBITOR DOMAIN-CONTAINING PROTEIN"/>
    <property type="match status" value="1"/>
</dbReference>
<evidence type="ECO:0000259" key="5">
    <source>
        <dbReference type="PROSITE" id="PS50279"/>
    </source>
</evidence>
<feature type="domain" description="BPTI/Kunitz inhibitor" evidence="5">
    <location>
        <begin position="199"/>
        <end position="252"/>
    </location>
</feature>
<keyword evidence="3" id="KW-1015">Disulfide bond</keyword>
<dbReference type="SUPFAM" id="SSF57362">
    <property type="entry name" value="BPTI-like"/>
    <property type="match status" value="4"/>
</dbReference>
<dbReference type="GO" id="GO:0005615">
    <property type="term" value="C:extracellular space"/>
    <property type="evidence" value="ECO:0007669"/>
    <property type="project" value="TreeGrafter"/>
</dbReference>
<dbReference type="InterPro" id="IPR050098">
    <property type="entry name" value="TFPI/VKTCI-like"/>
</dbReference>
<feature type="domain" description="BPTI/Kunitz inhibitor" evidence="5">
    <location>
        <begin position="141"/>
        <end position="191"/>
    </location>
</feature>
<evidence type="ECO:0000256" key="3">
    <source>
        <dbReference type="ARBA" id="ARBA00023157"/>
    </source>
</evidence>
<dbReference type="PROSITE" id="PS50279">
    <property type="entry name" value="BPTI_KUNITZ_2"/>
    <property type="match status" value="3"/>
</dbReference>
<organism evidence="6">
    <name type="scientific">Amblyomma triste</name>
    <name type="common">Neotropical tick</name>
    <dbReference type="NCBI Taxonomy" id="251400"/>
    <lineage>
        <taxon>Eukaryota</taxon>
        <taxon>Metazoa</taxon>
        <taxon>Ecdysozoa</taxon>
        <taxon>Arthropoda</taxon>
        <taxon>Chelicerata</taxon>
        <taxon>Arachnida</taxon>
        <taxon>Acari</taxon>
        <taxon>Parasitiformes</taxon>
        <taxon>Ixodida</taxon>
        <taxon>Ixodoidea</taxon>
        <taxon>Ixodidae</taxon>
        <taxon>Amblyomminae</taxon>
        <taxon>Amblyomma</taxon>
    </lineage>
</organism>